<organism evidence="7 8">
    <name type="scientific">Candidatus Acidianus copahuensis</name>
    <dbReference type="NCBI Taxonomy" id="1160895"/>
    <lineage>
        <taxon>Archaea</taxon>
        <taxon>Thermoproteota</taxon>
        <taxon>Thermoprotei</taxon>
        <taxon>Sulfolobales</taxon>
        <taxon>Sulfolobaceae</taxon>
        <taxon>Acidianus</taxon>
    </lineage>
</organism>
<dbReference type="GO" id="GO:0012505">
    <property type="term" value="C:endomembrane system"/>
    <property type="evidence" value="ECO:0007669"/>
    <property type="project" value="UniProtKB-SubCell"/>
</dbReference>
<evidence type="ECO:0000256" key="3">
    <source>
        <dbReference type="ARBA" id="ARBA00022989"/>
    </source>
</evidence>
<evidence type="ECO:0000256" key="5">
    <source>
        <dbReference type="SAM" id="Phobius"/>
    </source>
</evidence>
<feature type="transmembrane region" description="Helical" evidence="5">
    <location>
        <begin position="263"/>
        <end position="281"/>
    </location>
</feature>
<dbReference type="Gene3D" id="2.30.42.10">
    <property type="match status" value="1"/>
</dbReference>
<dbReference type="PRINTS" id="PR01000">
    <property type="entry name" value="SREBPS2PTASE"/>
</dbReference>
<keyword evidence="8" id="KW-1185">Reference proteome</keyword>
<dbReference type="EMBL" id="JFZT01000048">
    <property type="protein sequence ID" value="EZQ03148.1"/>
    <property type="molecule type" value="Genomic_DNA"/>
</dbReference>
<dbReference type="InterPro" id="IPR008915">
    <property type="entry name" value="Peptidase_M50"/>
</dbReference>
<protein>
    <submittedName>
        <fullName evidence="7">S2P metalloprotease</fullName>
    </submittedName>
</protein>
<evidence type="ECO:0000256" key="4">
    <source>
        <dbReference type="ARBA" id="ARBA00023136"/>
    </source>
</evidence>
<dbReference type="InterPro" id="IPR036034">
    <property type="entry name" value="PDZ_sf"/>
</dbReference>
<dbReference type="AlphaFoldDB" id="A0A031LK19"/>
<evidence type="ECO:0000256" key="1">
    <source>
        <dbReference type="ARBA" id="ARBA00004127"/>
    </source>
</evidence>
<keyword evidence="7" id="KW-0378">Hydrolase</keyword>
<feature type="transmembrane region" description="Helical" evidence="5">
    <location>
        <begin position="6"/>
        <end position="23"/>
    </location>
</feature>
<feature type="transmembrane region" description="Helical" evidence="5">
    <location>
        <begin position="336"/>
        <end position="358"/>
    </location>
</feature>
<dbReference type="GO" id="GO:0031293">
    <property type="term" value="P:membrane protein intracellular domain proteolysis"/>
    <property type="evidence" value="ECO:0007669"/>
    <property type="project" value="TreeGrafter"/>
</dbReference>
<reference evidence="7 8" key="1">
    <citation type="submission" date="2014-03" db="EMBL/GenBank/DDBJ databases">
        <title>Draft genome sequence of the novel thermoacidophilic archaea Acidianus copahuensis ALE1 strain, isolated from Copahue volcanic area in Neuquen Argentina.</title>
        <authorList>
            <person name="Urbieta M.S."/>
            <person name="Rascovan N."/>
            <person name="Castro C."/>
            <person name="Revale S."/>
            <person name="Giaveno M.A."/>
            <person name="Vazquez M.P."/>
            <person name="Donati E.R."/>
        </authorList>
    </citation>
    <scope>NUCLEOTIDE SEQUENCE [LARGE SCALE GENOMIC DNA]</scope>
    <source>
        <strain evidence="7 8">ALE1</strain>
    </source>
</reference>
<dbReference type="SUPFAM" id="SSF50156">
    <property type="entry name" value="PDZ domain-like"/>
    <property type="match status" value="1"/>
</dbReference>
<dbReference type="PANTHER" id="PTHR13325:SF3">
    <property type="entry name" value="MEMBRANE-BOUND TRANSCRIPTION FACTOR SITE-2 PROTEASE"/>
    <property type="match status" value="1"/>
</dbReference>
<evidence type="ECO:0000313" key="7">
    <source>
        <dbReference type="EMBL" id="EZQ03148.1"/>
    </source>
</evidence>
<keyword evidence="3 5" id="KW-1133">Transmembrane helix</keyword>
<dbReference type="OrthoDB" id="15212at2157"/>
<evidence type="ECO:0000313" key="8">
    <source>
        <dbReference type="Proteomes" id="UP000024332"/>
    </source>
</evidence>
<evidence type="ECO:0000259" key="6">
    <source>
        <dbReference type="PROSITE" id="PS50106"/>
    </source>
</evidence>
<dbReference type="GO" id="GO:0004222">
    <property type="term" value="F:metalloendopeptidase activity"/>
    <property type="evidence" value="ECO:0007669"/>
    <property type="project" value="InterPro"/>
</dbReference>
<dbReference type="STRING" id="1160895.CM19_09985"/>
<dbReference type="PANTHER" id="PTHR13325">
    <property type="entry name" value="PROTEASE M50 MEMBRANE-BOUND TRANSCRIPTION FACTOR SITE 2 PROTEASE"/>
    <property type="match status" value="1"/>
</dbReference>
<dbReference type="InterPro" id="IPR001478">
    <property type="entry name" value="PDZ"/>
</dbReference>
<feature type="transmembrane region" description="Helical" evidence="5">
    <location>
        <begin position="177"/>
        <end position="198"/>
    </location>
</feature>
<evidence type="ECO:0000256" key="2">
    <source>
        <dbReference type="ARBA" id="ARBA00022692"/>
    </source>
</evidence>
<feature type="domain" description="PDZ" evidence="6">
    <location>
        <begin position="205"/>
        <end position="249"/>
    </location>
</feature>
<feature type="transmembrane region" description="Helical" evidence="5">
    <location>
        <begin position="65"/>
        <end position="85"/>
    </location>
</feature>
<feature type="transmembrane region" description="Helical" evidence="5">
    <location>
        <begin position="293"/>
        <end position="315"/>
    </location>
</feature>
<dbReference type="RefSeq" id="WP_048100197.1">
    <property type="nucleotide sequence ID" value="NZ_JFZT01000048.1"/>
</dbReference>
<keyword evidence="2 5" id="KW-0812">Transmembrane</keyword>
<dbReference type="InterPro" id="IPR041489">
    <property type="entry name" value="PDZ_6"/>
</dbReference>
<dbReference type="InterPro" id="IPR001193">
    <property type="entry name" value="MBTPS2"/>
</dbReference>
<keyword evidence="7" id="KW-0482">Metalloprotease</keyword>
<keyword evidence="4 5" id="KW-0472">Membrane</keyword>
<accession>A0A031LK19</accession>
<dbReference type="PROSITE" id="PS50106">
    <property type="entry name" value="PDZ"/>
    <property type="match status" value="1"/>
</dbReference>
<keyword evidence="7" id="KW-0645">Protease</keyword>
<dbReference type="Pfam" id="PF17820">
    <property type="entry name" value="PDZ_6"/>
    <property type="match status" value="1"/>
</dbReference>
<comment type="subcellular location">
    <subcellularLocation>
        <location evidence="1">Endomembrane system</location>
        <topology evidence="1">Multi-pass membrane protein</topology>
    </subcellularLocation>
</comment>
<name>A0A031LK19_9CREN</name>
<dbReference type="Proteomes" id="UP000024332">
    <property type="component" value="Unassembled WGS sequence"/>
</dbReference>
<dbReference type="GO" id="GO:0005737">
    <property type="term" value="C:cytoplasm"/>
    <property type="evidence" value="ECO:0007669"/>
    <property type="project" value="TreeGrafter"/>
</dbReference>
<gene>
    <name evidence="7" type="ORF">CM19_09985</name>
</gene>
<dbReference type="GO" id="GO:0016020">
    <property type="term" value="C:membrane"/>
    <property type="evidence" value="ECO:0007669"/>
    <property type="project" value="InterPro"/>
</dbReference>
<feature type="transmembrane region" description="Helical" evidence="5">
    <location>
        <begin position="113"/>
        <end position="133"/>
    </location>
</feature>
<dbReference type="CDD" id="cd06159">
    <property type="entry name" value="S2P-M50_PDZ_Arch"/>
    <property type="match status" value="1"/>
</dbReference>
<dbReference type="Pfam" id="PF02163">
    <property type="entry name" value="Peptidase_M50"/>
    <property type="match status" value="1"/>
</dbReference>
<feature type="transmembrane region" description="Helical" evidence="5">
    <location>
        <begin position="140"/>
        <end position="157"/>
    </location>
</feature>
<proteinExistence type="predicted"/>
<sequence>MVNLGLEIFGIGLLIFWIIIFALRHKLSDRGFSVYPLLLMWRKSTRTKWFPQLANSKIFKNFEKLSVVLGIISMIAGIALIYYVIEGLLFHPSTTSARLEPIIPGITIGLNEVPYLLLAIGISVTLHELAHAVSATSNKIDVKSGGFILIGIFPGAFVEPEDDSFNSSSTSVKLKIIAAGIAVNIILAAIFFPLASYLPQYLSQGILVEKVIPNSSAYNASILPGDIILYINGIATHTFSQLQYALNSSTHYIIKIMTANHSIVYVNATSQSHFLGVYVTYYFQPFWLPFLEFFTWMFIVNFSLALFNAAPLVITDGGKIFTELLRKVSPKSGDRISFTIQSIILLSLIYAIILSVTLPQ</sequence>
<comment type="caution">
    <text evidence="7">The sequence shown here is derived from an EMBL/GenBank/DDBJ whole genome shotgun (WGS) entry which is preliminary data.</text>
</comment>